<evidence type="ECO:0000313" key="7">
    <source>
        <dbReference type="EMBL" id="KAJ7046890.1"/>
    </source>
</evidence>
<evidence type="ECO:0000313" key="8">
    <source>
        <dbReference type="Proteomes" id="UP001218188"/>
    </source>
</evidence>
<evidence type="ECO:0000256" key="1">
    <source>
        <dbReference type="ARBA" id="ARBA00022723"/>
    </source>
</evidence>
<keyword evidence="2 4" id="KW-0863">Zinc-finger</keyword>
<keyword evidence="8" id="KW-1185">Reference proteome</keyword>
<dbReference type="PROSITE" id="PS01359">
    <property type="entry name" value="ZF_PHD_1"/>
    <property type="match status" value="1"/>
</dbReference>
<dbReference type="Proteomes" id="UP001218188">
    <property type="component" value="Unassembled WGS sequence"/>
</dbReference>
<protein>
    <recommendedName>
        <fullName evidence="6">PHD-type domain-containing protein</fullName>
    </recommendedName>
</protein>
<dbReference type="InterPro" id="IPR019787">
    <property type="entry name" value="Znf_PHD-finger"/>
</dbReference>
<dbReference type="SUPFAM" id="SSF57903">
    <property type="entry name" value="FYVE/PHD zinc finger"/>
    <property type="match status" value="1"/>
</dbReference>
<dbReference type="AlphaFoldDB" id="A0AAD6TKB3"/>
<dbReference type="EMBL" id="JARJCM010000002">
    <property type="protein sequence ID" value="KAJ7046890.1"/>
    <property type="molecule type" value="Genomic_DNA"/>
</dbReference>
<evidence type="ECO:0000256" key="2">
    <source>
        <dbReference type="ARBA" id="ARBA00022771"/>
    </source>
</evidence>
<evidence type="ECO:0000256" key="4">
    <source>
        <dbReference type="PROSITE-ProRule" id="PRU00146"/>
    </source>
</evidence>
<gene>
    <name evidence="7" type="ORF">C8F04DRAFT_213028</name>
</gene>
<dbReference type="InterPro" id="IPR013083">
    <property type="entry name" value="Znf_RING/FYVE/PHD"/>
</dbReference>
<proteinExistence type="predicted"/>
<dbReference type="PROSITE" id="PS50016">
    <property type="entry name" value="ZF_PHD_2"/>
    <property type="match status" value="1"/>
</dbReference>
<organism evidence="7 8">
    <name type="scientific">Mycena alexandri</name>
    <dbReference type="NCBI Taxonomy" id="1745969"/>
    <lineage>
        <taxon>Eukaryota</taxon>
        <taxon>Fungi</taxon>
        <taxon>Dikarya</taxon>
        <taxon>Basidiomycota</taxon>
        <taxon>Agaricomycotina</taxon>
        <taxon>Agaricomycetes</taxon>
        <taxon>Agaricomycetidae</taxon>
        <taxon>Agaricales</taxon>
        <taxon>Marasmiineae</taxon>
        <taxon>Mycenaceae</taxon>
        <taxon>Mycena</taxon>
    </lineage>
</organism>
<feature type="domain" description="PHD-type" evidence="6">
    <location>
        <begin position="1"/>
        <end position="68"/>
    </location>
</feature>
<dbReference type="InterPro" id="IPR019786">
    <property type="entry name" value="Zinc_finger_PHD-type_CS"/>
</dbReference>
<evidence type="ECO:0000256" key="3">
    <source>
        <dbReference type="ARBA" id="ARBA00022833"/>
    </source>
</evidence>
<keyword evidence="1" id="KW-0479">Metal-binding</keyword>
<evidence type="ECO:0000256" key="5">
    <source>
        <dbReference type="SAM" id="MobiDB-lite"/>
    </source>
</evidence>
<keyword evidence="3" id="KW-0862">Zinc</keyword>
<name>A0AAD6TKB3_9AGAR</name>
<evidence type="ECO:0000259" key="6">
    <source>
        <dbReference type="PROSITE" id="PS50016"/>
    </source>
</evidence>
<dbReference type="SMART" id="SM00249">
    <property type="entry name" value="PHD"/>
    <property type="match status" value="1"/>
</dbReference>
<dbReference type="Pfam" id="PF00628">
    <property type="entry name" value="PHD"/>
    <property type="match status" value="1"/>
</dbReference>
<comment type="caution">
    <text evidence="7">The sequence shown here is derived from an EMBL/GenBank/DDBJ whole genome shotgun (WGS) entry which is preliminary data.</text>
</comment>
<feature type="region of interest" description="Disordered" evidence="5">
    <location>
        <begin position="100"/>
        <end position="126"/>
    </location>
</feature>
<accession>A0AAD6TKB3</accession>
<reference evidence="7" key="1">
    <citation type="submission" date="2023-03" db="EMBL/GenBank/DDBJ databases">
        <title>Massive genome expansion in bonnet fungi (Mycena s.s.) driven by repeated elements and novel gene families across ecological guilds.</title>
        <authorList>
            <consortium name="Lawrence Berkeley National Laboratory"/>
            <person name="Harder C.B."/>
            <person name="Miyauchi S."/>
            <person name="Viragh M."/>
            <person name="Kuo A."/>
            <person name="Thoen E."/>
            <person name="Andreopoulos B."/>
            <person name="Lu D."/>
            <person name="Skrede I."/>
            <person name="Drula E."/>
            <person name="Henrissat B."/>
            <person name="Morin E."/>
            <person name="Kohler A."/>
            <person name="Barry K."/>
            <person name="LaButti K."/>
            <person name="Morin E."/>
            <person name="Salamov A."/>
            <person name="Lipzen A."/>
            <person name="Mereny Z."/>
            <person name="Hegedus B."/>
            <person name="Baldrian P."/>
            <person name="Stursova M."/>
            <person name="Weitz H."/>
            <person name="Taylor A."/>
            <person name="Grigoriev I.V."/>
            <person name="Nagy L.G."/>
            <person name="Martin F."/>
            <person name="Kauserud H."/>
        </authorList>
    </citation>
    <scope>NUCLEOTIDE SEQUENCE</scope>
    <source>
        <strain evidence="7">CBHHK200</strain>
    </source>
</reference>
<sequence length="391" mass="42940">MPRCLVCLDDSQGDVYNFLLTCDQCQRSWHHRCHAPPISQATMSKLWTDFLGSKSSKLAWMCPKCTRRKAAAAVNEPLAPALATEIMVLDESVSTRRVRESRSAEIIDLTESPEARKPSSKRVPSASADVAEIIDLAPPATPPATPTPAASRTRTPTDVIDLSFDSPELAPQQLPEPAPVGHPLAVHLPQLAVQRLPEPAPVEHPLAAHLPQLAVHKLPESTPVEHPLAGLLPEPVTIPGVIDPTVLTDHPLMEVYPDTLREPPISRSPSLSALVIPDPPSRSSTPSTIVRFQSMMDVDDVDQKPIIDQKPLALLLEKLTVSEPPRGGTLGPAWMRERLEASGQMALWKRIVEKQEMRKPLSRRKLAKTRFMGEMGESFVVLPFVDNKLHS</sequence>
<feature type="region of interest" description="Disordered" evidence="5">
    <location>
        <begin position="136"/>
        <end position="155"/>
    </location>
</feature>
<dbReference type="InterPro" id="IPR011011">
    <property type="entry name" value="Znf_FYVE_PHD"/>
</dbReference>
<dbReference type="GO" id="GO:0008270">
    <property type="term" value="F:zinc ion binding"/>
    <property type="evidence" value="ECO:0007669"/>
    <property type="project" value="UniProtKB-KW"/>
</dbReference>
<dbReference type="InterPro" id="IPR001965">
    <property type="entry name" value="Znf_PHD"/>
</dbReference>
<dbReference type="Gene3D" id="3.30.40.10">
    <property type="entry name" value="Zinc/RING finger domain, C3HC4 (zinc finger)"/>
    <property type="match status" value="1"/>
</dbReference>